<name>A0A9D3YWB0_DREPO</name>
<reference evidence="2" key="2">
    <citation type="submission" date="2020-11" db="EMBL/GenBank/DDBJ databases">
        <authorList>
            <person name="McCartney M.A."/>
            <person name="Auch B."/>
            <person name="Kono T."/>
            <person name="Mallez S."/>
            <person name="Becker A."/>
            <person name="Gohl D.M."/>
            <person name="Silverstein K.A.T."/>
            <person name="Koren S."/>
            <person name="Bechman K.B."/>
            <person name="Herman A."/>
            <person name="Abrahante J.E."/>
            <person name="Garbe J."/>
        </authorList>
    </citation>
    <scope>NUCLEOTIDE SEQUENCE</scope>
    <source>
        <strain evidence="2">Duluth1</strain>
        <tissue evidence="2">Whole animal</tissue>
    </source>
</reference>
<evidence type="ECO:0000313" key="2">
    <source>
        <dbReference type="EMBL" id="KAH3706526.1"/>
    </source>
</evidence>
<accession>A0A9D3YWB0</accession>
<dbReference type="Proteomes" id="UP000828390">
    <property type="component" value="Unassembled WGS sequence"/>
</dbReference>
<sequence length="56" mass="7026">MMAKSRAEIMRDNRKRMKEDPERYREYLAQARNRKKKTTLLQKRNKKEKEKRSEKN</sequence>
<evidence type="ECO:0000256" key="1">
    <source>
        <dbReference type="SAM" id="MobiDB-lite"/>
    </source>
</evidence>
<dbReference type="AlphaFoldDB" id="A0A9D3YWB0"/>
<keyword evidence="3" id="KW-1185">Reference proteome</keyword>
<organism evidence="2 3">
    <name type="scientific">Dreissena polymorpha</name>
    <name type="common">Zebra mussel</name>
    <name type="synonym">Mytilus polymorpha</name>
    <dbReference type="NCBI Taxonomy" id="45954"/>
    <lineage>
        <taxon>Eukaryota</taxon>
        <taxon>Metazoa</taxon>
        <taxon>Spiralia</taxon>
        <taxon>Lophotrochozoa</taxon>
        <taxon>Mollusca</taxon>
        <taxon>Bivalvia</taxon>
        <taxon>Autobranchia</taxon>
        <taxon>Heteroconchia</taxon>
        <taxon>Euheterodonta</taxon>
        <taxon>Imparidentia</taxon>
        <taxon>Neoheterodontei</taxon>
        <taxon>Myida</taxon>
        <taxon>Dreissenoidea</taxon>
        <taxon>Dreissenidae</taxon>
        <taxon>Dreissena</taxon>
    </lineage>
</organism>
<evidence type="ECO:0000313" key="3">
    <source>
        <dbReference type="Proteomes" id="UP000828390"/>
    </source>
</evidence>
<proteinExistence type="predicted"/>
<feature type="compositionally biased region" description="Basic and acidic residues" evidence="1">
    <location>
        <begin position="1"/>
        <end position="26"/>
    </location>
</feature>
<reference evidence="2" key="1">
    <citation type="journal article" date="2019" name="bioRxiv">
        <title>The Genome of the Zebra Mussel, Dreissena polymorpha: A Resource for Invasive Species Research.</title>
        <authorList>
            <person name="McCartney M.A."/>
            <person name="Auch B."/>
            <person name="Kono T."/>
            <person name="Mallez S."/>
            <person name="Zhang Y."/>
            <person name="Obille A."/>
            <person name="Becker A."/>
            <person name="Abrahante J.E."/>
            <person name="Garbe J."/>
            <person name="Badalamenti J.P."/>
            <person name="Herman A."/>
            <person name="Mangelson H."/>
            <person name="Liachko I."/>
            <person name="Sullivan S."/>
            <person name="Sone E.D."/>
            <person name="Koren S."/>
            <person name="Silverstein K.A.T."/>
            <person name="Beckman K.B."/>
            <person name="Gohl D.M."/>
        </authorList>
    </citation>
    <scope>NUCLEOTIDE SEQUENCE</scope>
    <source>
        <strain evidence="2">Duluth1</strain>
        <tissue evidence="2">Whole animal</tissue>
    </source>
</reference>
<feature type="region of interest" description="Disordered" evidence="1">
    <location>
        <begin position="1"/>
        <end position="56"/>
    </location>
</feature>
<dbReference type="EMBL" id="JAIWYP010000014">
    <property type="protein sequence ID" value="KAH3706526.1"/>
    <property type="molecule type" value="Genomic_DNA"/>
</dbReference>
<protein>
    <submittedName>
        <fullName evidence="2">Uncharacterized protein</fullName>
    </submittedName>
</protein>
<comment type="caution">
    <text evidence="2">The sequence shown here is derived from an EMBL/GenBank/DDBJ whole genome shotgun (WGS) entry which is preliminary data.</text>
</comment>
<feature type="compositionally biased region" description="Basic residues" evidence="1">
    <location>
        <begin position="32"/>
        <end position="46"/>
    </location>
</feature>
<feature type="compositionally biased region" description="Basic and acidic residues" evidence="1">
    <location>
        <begin position="47"/>
        <end position="56"/>
    </location>
</feature>
<gene>
    <name evidence="2" type="ORF">DPMN_065913</name>
</gene>